<evidence type="ECO:0000256" key="17">
    <source>
        <dbReference type="SAM" id="SignalP"/>
    </source>
</evidence>
<feature type="signal peptide" evidence="17">
    <location>
        <begin position="1"/>
        <end position="29"/>
    </location>
</feature>
<keyword evidence="8" id="KW-0408">Iron</keyword>
<keyword evidence="5" id="KW-0410">Iron transport</keyword>
<evidence type="ECO:0000313" key="20">
    <source>
        <dbReference type="EMBL" id="MZQ87601.1"/>
    </source>
</evidence>
<dbReference type="PROSITE" id="PS52016">
    <property type="entry name" value="TONB_DEPENDENT_REC_3"/>
    <property type="match status" value="1"/>
</dbReference>
<dbReference type="Gene3D" id="2.40.170.20">
    <property type="entry name" value="TonB-dependent receptor, beta-barrel domain"/>
    <property type="match status" value="1"/>
</dbReference>
<dbReference type="SUPFAM" id="SSF56935">
    <property type="entry name" value="Porins"/>
    <property type="match status" value="1"/>
</dbReference>
<dbReference type="GO" id="GO:0015344">
    <property type="term" value="F:siderophore uptake transmembrane transporter activity"/>
    <property type="evidence" value="ECO:0007669"/>
    <property type="project" value="TreeGrafter"/>
</dbReference>
<evidence type="ECO:0000256" key="3">
    <source>
        <dbReference type="ARBA" id="ARBA00022448"/>
    </source>
</evidence>
<comment type="caution">
    <text evidence="20">The sequence shown here is derived from an EMBL/GenBank/DDBJ whole genome shotgun (WGS) entry which is preliminary data.</text>
</comment>
<dbReference type="Gene3D" id="2.170.130.10">
    <property type="entry name" value="TonB-dependent receptor, plug domain"/>
    <property type="match status" value="1"/>
</dbReference>
<dbReference type="PANTHER" id="PTHR32552:SF68">
    <property type="entry name" value="FERRICHROME OUTER MEMBRANE TRANSPORTER_PHAGE RECEPTOR"/>
    <property type="match status" value="1"/>
</dbReference>
<dbReference type="Proteomes" id="UP000477083">
    <property type="component" value="Unassembled WGS sequence"/>
</dbReference>
<evidence type="ECO:0000256" key="6">
    <source>
        <dbReference type="ARBA" id="ARBA00022692"/>
    </source>
</evidence>
<dbReference type="InterPro" id="IPR037066">
    <property type="entry name" value="Plug_dom_sf"/>
</dbReference>
<evidence type="ECO:0000256" key="9">
    <source>
        <dbReference type="ARBA" id="ARBA00023065"/>
    </source>
</evidence>
<evidence type="ECO:0000256" key="7">
    <source>
        <dbReference type="ARBA" id="ARBA00022729"/>
    </source>
</evidence>
<evidence type="ECO:0000256" key="4">
    <source>
        <dbReference type="ARBA" id="ARBA00022452"/>
    </source>
</evidence>
<dbReference type="InterPro" id="IPR000531">
    <property type="entry name" value="Beta-barrel_TonB"/>
</dbReference>
<evidence type="ECO:0000256" key="16">
    <source>
        <dbReference type="SAM" id="MobiDB-lite"/>
    </source>
</evidence>
<sequence length="706" mass="75385">MTRAPFLARLLGQTALAALPALAPFAAFAQQAIALDPIVVEGTGDETGTGPVDGKANPGTQAGSKTATPVSEIPQSVSVIGAETLKARNLSKIDEALGYTAGVIGAPYGYDSDTNWHFIRGFSSTSTGVFQDGLAHYAYGFGGFYIDPYAIERIEVLKGAASVLYGGANPGGLVNYVSKVPTGTAEGSAELGLDENGRVWAGIDSNAVTEGGLAYRLTGKVERTDGNGAFDDGFRGILAPSLSFTTEAGTEVTLLASYTHIDEDHAGGAWLPYTGTVVSGDFGRIDRDFNTGEPGLDWYEREQFLATGIFRHDFGNGWALTNTTRAGWSDIDESAPYGNGLNDATDSVYRLNFAHQTETRTVLSDTRLETTLQTGALEHRLMAGLDLKWFEMSQVQAFNFASDLSLTDPVYGTPQAPLLAPYNDSTVTQQQAGVYVQDQIRWGNGWIGTLNGRYDVVTTESEGLPEFDRTDRETSWRLGLARQFENGLTPYASYATYFNPQIGTLSTGAPQEAETGAQYEIGVKWAPTGRNLLVTLAAFDLTRENVVQSNALFVTEQLGTVRSRGVELEAVGEVAPGLTLTAAYTDMDVKVEKGNDPTTEGKTPYSTIERFASLGLAYDLPQVPGLTVSGGARYLGSSWADNANTLKVPSATLYDAGVSYDFAEGWNANLAVSNLTDETYVASCPGASACFYGDGRKASLVLRKSW</sequence>
<dbReference type="OrthoDB" id="9760333at2"/>
<keyword evidence="7 17" id="KW-0732">Signal</keyword>
<feature type="compositionally biased region" description="Polar residues" evidence="16">
    <location>
        <begin position="58"/>
        <end position="68"/>
    </location>
</feature>
<keyword evidence="3 14" id="KW-0813">Transport</keyword>
<organism evidence="20 21">
    <name type="scientific">Frigidibacter albus</name>
    <dbReference type="NCBI Taxonomy" id="1465486"/>
    <lineage>
        <taxon>Bacteria</taxon>
        <taxon>Pseudomonadati</taxon>
        <taxon>Pseudomonadota</taxon>
        <taxon>Alphaproteobacteria</taxon>
        <taxon>Rhodobacterales</taxon>
        <taxon>Paracoccaceae</taxon>
        <taxon>Frigidibacter</taxon>
    </lineage>
</organism>
<dbReference type="GO" id="GO:0038023">
    <property type="term" value="F:signaling receptor activity"/>
    <property type="evidence" value="ECO:0007669"/>
    <property type="project" value="InterPro"/>
</dbReference>
<dbReference type="RefSeq" id="WP_161342370.1">
    <property type="nucleotide sequence ID" value="NZ_BMGW01000001.1"/>
</dbReference>
<evidence type="ECO:0000313" key="21">
    <source>
        <dbReference type="Proteomes" id="UP000477083"/>
    </source>
</evidence>
<accession>A0A6L8VD27</accession>
<dbReference type="Pfam" id="PF07715">
    <property type="entry name" value="Plug"/>
    <property type="match status" value="1"/>
</dbReference>
<feature type="compositionally biased region" description="Low complexity" evidence="16">
    <location>
        <begin position="44"/>
        <end position="54"/>
    </location>
</feature>
<keyword evidence="4 14" id="KW-1134">Transmembrane beta strand</keyword>
<evidence type="ECO:0000256" key="5">
    <source>
        <dbReference type="ARBA" id="ARBA00022496"/>
    </source>
</evidence>
<evidence type="ECO:0000256" key="10">
    <source>
        <dbReference type="ARBA" id="ARBA00023077"/>
    </source>
</evidence>
<keyword evidence="6 14" id="KW-0812">Transmembrane</keyword>
<evidence type="ECO:0000259" key="19">
    <source>
        <dbReference type="Pfam" id="PF07715"/>
    </source>
</evidence>
<dbReference type="GO" id="GO:0015891">
    <property type="term" value="P:siderophore transport"/>
    <property type="evidence" value="ECO:0007669"/>
    <property type="project" value="InterPro"/>
</dbReference>
<evidence type="ECO:0000256" key="14">
    <source>
        <dbReference type="PROSITE-ProRule" id="PRU01360"/>
    </source>
</evidence>
<comment type="subcellular location">
    <subcellularLocation>
        <location evidence="1 14">Cell outer membrane</location>
        <topology evidence="1 14">Multi-pass membrane protein</topology>
    </subcellularLocation>
</comment>
<gene>
    <name evidence="20" type="ORF">GS660_00660</name>
</gene>
<dbReference type="InterPro" id="IPR012910">
    <property type="entry name" value="Plug_dom"/>
</dbReference>
<keyword evidence="11 14" id="KW-0472">Membrane</keyword>
<comment type="similarity">
    <text evidence="2 14 15">Belongs to the TonB-dependent receptor family.</text>
</comment>
<dbReference type="InterPro" id="IPR036942">
    <property type="entry name" value="Beta-barrel_TonB_sf"/>
</dbReference>
<dbReference type="CDD" id="cd01347">
    <property type="entry name" value="ligand_gated_channel"/>
    <property type="match status" value="1"/>
</dbReference>
<keyword evidence="13 14" id="KW-0998">Cell outer membrane</keyword>
<keyword evidence="10 15" id="KW-0798">TonB box</keyword>
<protein>
    <submittedName>
        <fullName evidence="20">TonB-dependent siderophore receptor</fullName>
    </submittedName>
</protein>
<feature type="domain" description="TonB-dependent receptor-like beta-barrel" evidence="18">
    <location>
        <begin position="265"/>
        <end position="675"/>
    </location>
</feature>
<name>A0A6L8VD27_9RHOB</name>
<evidence type="ECO:0000256" key="2">
    <source>
        <dbReference type="ARBA" id="ARBA00009810"/>
    </source>
</evidence>
<keyword evidence="12 20" id="KW-0675">Receptor</keyword>
<keyword evidence="9" id="KW-0406">Ion transport</keyword>
<dbReference type="InterPro" id="IPR039426">
    <property type="entry name" value="TonB-dep_rcpt-like"/>
</dbReference>
<feature type="region of interest" description="Disordered" evidence="16">
    <location>
        <begin position="44"/>
        <end position="68"/>
    </location>
</feature>
<evidence type="ECO:0000256" key="15">
    <source>
        <dbReference type="RuleBase" id="RU003357"/>
    </source>
</evidence>
<dbReference type="AlphaFoldDB" id="A0A6L8VD27"/>
<dbReference type="InterPro" id="IPR010105">
    <property type="entry name" value="TonB_sidphr_rcpt"/>
</dbReference>
<dbReference type="Pfam" id="PF00593">
    <property type="entry name" value="TonB_dep_Rec_b-barrel"/>
    <property type="match status" value="1"/>
</dbReference>
<dbReference type="PANTHER" id="PTHR32552">
    <property type="entry name" value="FERRICHROME IRON RECEPTOR-RELATED"/>
    <property type="match status" value="1"/>
</dbReference>
<evidence type="ECO:0000256" key="1">
    <source>
        <dbReference type="ARBA" id="ARBA00004571"/>
    </source>
</evidence>
<evidence type="ECO:0000256" key="8">
    <source>
        <dbReference type="ARBA" id="ARBA00023004"/>
    </source>
</evidence>
<dbReference type="EMBL" id="WWNR01000001">
    <property type="protein sequence ID" value="MZQ87601.1"/>
    <property type="molecule type" value="Genomic_DNA"/>
</dbReference>
<evidence type="ECO:0000256" key="12">
    <source>
        <dbReference type="ARBA" id="ARBA00023170"/>
    </source>
</evidence>
<feature type="chain" id="PRO_5026877406" evidence="17">
    <location>
        <begin position="30"/>
        <end position="706"/>
    </location>
</feature>
<proteinExistence type="inferred from homology"/>
<feature type="domain" description="TonB-dependent receptor plug" evidence="19">
    <location>
        <begin position="70"/>
        <end position="172"/>
    </location>
</feature>
<evidence type="ECO:0000259" key="18">
    <source>
        <dbReference type="Pfam" id="PF00593"/>
    </source>
</evidence>
<keyword evidence="21" id="KW-1185">Reference proteome</keyword>
<dbReference type="GO" id="GO:0009279">
    <property type="term" value="C:cell outer membrane"/>
    <property type="evidence" value="ECO:0007669"/>
    <property type="project" value="UniProtKB-SubCell"/>
</dbReference>
<reference evidence="20 21" key="1">
    <citation type="submission" date="2020-01" db="EMBL/GenBank/DDBJ databases">
        <title>Frigidibacter albus SP32T (=CGMCC 1.13995T).</title>
        <authorList>
            <person name="Liao X."/>
        </authorList>
    </citation>
    <scope>NUCLEOTIDE SEQUENCE [LARGE SCALE GENOMIC DNA]</scope>
    <source>
        <strain evidence="20 21">SP32</strain>
    </source>
</reference>
<evidence type="ECO:0000256" key="11">
    <source>
        <dbReference type="ARBA" id="ARBA00023136"/>
    </source>
</evidence>
<dbReference type="NCBIfam" id="TIGR01783">
    <property type="entry name" value="TonB-siderophor"/>
    <property type="match status" value="1"/>
</dbReference>
<evidence type="ECO:0000256" key="13">
    <source>
        <dbReference type="ARBA" id="ARBA00023237"/>
    </source>
</evidence>